<proteinExistence type="predicted"/>
<reference evidence="2 3" key="1">
    <citation type="submission" date="2023-07" db="EMBL/GenBank/DDBJ databases">
        <title>Sorghum-associated microbial communities from plants grown in Nebraska, USA.</title>
        <authorList>
            <person name="Schachtman D."/>
        </authorList>
    </citation>
    <scope>NUCLEOTIDE SEQUENCE [LARGE SCALE GENOMIC DNA]</scope>
    <source>
        <strain evidence="2 3">DS1781</strain>
    </source>
</reference>
<evidence type="ECO:0000313" key="3">
    <source>
        <dbReference type="Proteomes" id="UP001184230"/>
    </source>
</evidence>
<feature type="region of interest" description="Disordered" evidence="1">
    <location>
        <begin position="64"/>
        <end position="94"/>
    </location>
</feature>
<feature type="compositionally biased region" description="Basic and acidic residues" evidence="1">
    <location>
        <begin position="64"/>
        <end position="83"/>
    </location>
</feature>
<protein>
    <submittedName>
        <fullName evidence="2">Uncharacterized protein</fullName>
    </submittedName>
</protein>
<sequence>MQGRLFPTTIPALTPIMEFVPNALVREFPPPLPIENPMRRHLIPADDESFDEDEFEHGLERLPVEQDQDLRSSKRQRTEEAALREGGTFAHPRSPAHLRHLHSEGLHLQPPHPLRVQAHGCLVHPPGAEHPGERAWTFVEEMLPPGPMPRPLRPLRTQTRIPAPQSMAAPENQRSDKSGTVLAKAFETHRMRAQIDNESIHLAELGQLDSFHRMVGYVAHLKSIASQSLATTLLKFAWTGVTDVGSRDVPAAHLATVLFLFTYRGCPMGFTKRLAQLLPREWPADIAALRADCVERWRRISPCTPQRKIVQGIVLSRYGEPDRT</sequence>
<organism evidence="2 3">
    <name type="scientific">Variovorax soli</name>
    <dbReference type="NCBI Taxonomy" id="376815"/>
    <lineage>
        <taxon>Bacteria</taxon>
        <taxon>Pseudomonadati</taxon>
        <taxon>Pseudomonadota</taxon>
        <taxon>Betaproteobacteria</taxon>
        <taxon>Burkholderiales</taxon>
        <taxon>Comamonadaceae</taxon>
        <taxon>Variovorax</taxon>
    </lineage>
</organism>
<evidence type="ECO:0000313" key="2">
    <source>
        <dbReference type="EMBL" id="MDR6534972.1"/>
    </source>
</evidence>
<dbReference type="EMBL" id="JAVDRF010000001">
    <property type="protein sequence ID" value="MDR6534972.1"/>
    <property type="molecule type" value="Genomic_DNA"/>
</dbReference>
<accession>A0ABU1N963</accession>
<dbReference type="Proteomes" id="UP001184230">
    <property type="component" value="Unassembled WGS sequence"/>
</dbReference>
<evidence type="ECO:0000256" key="1">
    <source>
        <dbReference type="SAM" id="MobiDB-lite"/>
    </source>
</evidence>
<keyword evidence="3" id="KW-1185">Reference proteome</keyword>
<name>A0ABU1N963_9BURK</name>
<comment type="caution">
    <text evidence="2">The sequence shown here is derived from an EMBL/GenBank/DDBJ whole genome shotgun (WGS) entry which is preliminary data.</text>
</comment>
<gene>
    <name evidence="2" type="ORF">J2739_000732</name>
</gene>